<dbReference type="GO" id="GO:0006313">
    <property type="term" value="P:DNA transposition"/>
    <property type="evidence" value="ECO:0007669"/>
    <property type="project" value="InterPro"/>
</dbReference>
<dbReference type="Gene3D" id="1.10.10.60">
    <property type="entry name" value="Homeodomain-like"/>
    <property type="match status" value="1"/>
</dbReference>
<protein>
    <recommendedName>
        <fullName evidence="3">Transposase</fullName>
    </recommendedName>
</protein>
<dbReference type="InterPro" id="IPR002514">
    <property type="entry name" value="Transposase_8"/>
</dbReference>
<reference evidence="2" key="1">
    <citation type="journal article" date="2015" name="Nature">
        <title>Complex archaea that bridge the gap between prokaryotes and eukaryotes.</title>
        <authorList>
            <person name="Spang A."/>
            <person name="Saw J.H."/>
            <person name="Jorgensen S.L."/>
            <person name="Zaremba-Niedzwiedzka K."/>
            <person name="Martijn J."/>
            <person name="Lind A.E."/>
            <person name="van Eijk R."/>
            <person name="Schleper C."/>
            <person name="Guy L."/>
            <person name="Ettema T.J."/>
        </authorList>
    </citation>
    <scope>NUCLEOTIDE SEQUENCE</scope>
</reference>
<accession>A0A0F9GG70</accession>
<proteinExistence type="predicted"/>
<dbReference type="PANTHER" id="PTHR33215">
    <property type="entry name" value="PROTEIN DISTAL ANTENNA"/>
    <property type="match status" value="1"/>
</dbReference>
<dbReference type="GO" id="GO:0003677">
    <property type="term" value="F:DNA binding"/>
    <property type="evidence" value="ECO:0007669"/>
    <property type="project" value="InterPro"/>
</dbReference>
<dbReference type="InterPro" id="IPR009057">
    <property type="entry name" value="Homeodomain-like_sf"/>
</dbReference>
<dbReference type="InterPro" id="IPR051839">
    <property type="entry name" value="RD_transcriptional_regulator"/>
</dbReference>
<evidence type="ECO:0000313" key="2">
    <source>
        <dbReference type="EMBL" id="KKL97794.1"/>
    </source>
</evidence>
<dbReference type="PANTHER" id="PTHR33215:SF13">
    <property type="entry name" value="PROTEIN DISTAL ANTENNA"/>
    <property type="match status" value="1"/>
</dbReference>
<comment type="caution">
    <text evidence="2">The sequence shown here is derived from an EMBL/GenBank/DDBJ whole genome shotgun (WGS) entry which is preliminary data.</text>
</comment>
<evidence type="ECO:0008006" key="3">
    <source>
        <dbReference type="Google" id="ProtNLM"/>
    </source>
</evidence>
<dbReference type="GO" id="GO:0004803">
    <property type="term" value="F:transposase activity"/>
    <property type="evidence" value="ECO:0007669"/>
    <property type="project" value="InterPro"/>
</dbReference>
<keyword evidence="1" id="KW-0175">Coiled coil</keyword>
<dbReference type="SUPFAM" id="SSF46689">
    <property type="entry name" value="Homeodomain-like"/>
    <property type="match status" value="1"/>
</dbReference>
<organism evidence="2">
    <name type="scientific">marine sediment metagenome</name>
    <dbReference type="NCBI Taxonomy" id="412755"/>
    <lineage>
        <taxon>unclassified sequences</taxon>
        <taxon>metagenomes</taxon>
        <taxon>ecological metagenomes</taxon>
    </lineage>
</organism>
<dbReference type="EMBL" id="LAZR01018081">
    <property type="protein sequence ID" value="KKL97794.1"/>
    <property type="molecule type" value="Genomic_DNA"/>
</dbReference>
<dbReference type="Pfam" id="PF01527">
    <property type="entry name" value="HTH_Tnp_1"/>
    <property type="match status" value="1"/>
</dbReference>
<evidence type="ECO:0000256" key="1">
    <source>
        <dbReference type="SAM" id="Coils"/>
    </source>
</evidence>
<feature type="coiled-coil region" evidence="1">
    <location>
        <begin position="63"/>
        <end position="90"/>
    </location>
</feature>
<dbReference type="AlphaFoldDB" id="A0A0F9GG70"/>
<name>A0A0F9GG70_9ZZZZ</name>
<sequence>MSREKRNYTVEFKQKAVELSYARGSVAEICRELNIPTSVLSRWRRESKDYGQNSFPGKGNPKLTDEQKEITELKKKLRDAELERDILKKAIAIFS</sequence>
<gene>
    <name evidence="2" type="ORF">LCGC14_1830880</name>
</gene>